<gene>
    <name evidence="2" type="ORF">CONLIGDRAFT_377547</name>
</gene>
<sequence length="65" mass="7441">MAGADSAFHVFGFTNGSIPLLFSLLWLRGKKRIRSTGTYIYSHMERLMTLNDFGYHDITWLGQTV</sequence>
<feature type="transmembrane region" description="Helical" evidence="1">
    <location>
        <begin position="6"/>
        <end position="27"/>
    </location>
</feature>
<evidence type="ECO:0000313" key="3">
    <source>
        <dbReference type="Proteomes" id="UP000182658"/>
    </source>
</evidence>
<evidence type="ECO:0000313" key="2">
    <source>
        <dbReference type="EMBL" id="OIW28449.1"/>
    </source>
</evidence>
<dbReference type="Proteomes" id="UP000182658">
    <property type="component" value="Unassembled WGS sequence"/>
</dbReference>
<keyword evidence="1" id="KW-1133">Transmembrane helix</keyword>
<dbReference type="EMBL" id="KV875098">
    <property type="protein sequence ID" value="OIW28449.1"/>
    <property type="molecule type" value="Genomic_DNA"/>
</dbReference>
<name>A0A1J7J574_9PEZI</name>
<dbReference type="AlphaFoldDB" id="A0A1J7J574"/>
<keyword evidence="1" id="KW-0472">Membrane</keyword>
<organism evidence="2 3">
    <name type="scientific">Coniochaeta ligniaria NRRL 30616</name>
    <dbReference type="NCBI Taxonomy" id="1408157"/>
    <lineage>
        <taxon>Eukaryota</taxon>
        <taxon>Fungi</taxon>
        <taxon>Dikarya</taxon>
        <taxon>Ascomycota</taxon>
        <taxon>Pezizomycotina</taxon>
        <taxon>Sordariomycetes</taxon>
        <taxon>Sordariomycetidae</taxon>
        <taxon>Coniochaetales</taxon>
        <taxon>Coniochaetaceae</taxon>
        <taxon>Coniochaeta</taxon>
    </lineage>
</organism>
<dbReference type="InParanoid" id="A0A1J7J574"/>
<keyword evidence="3" id="KW-1185">Reference proteome</keyword>
<keyword evidence="1" id="KW-0812">Transmembrane</keyword>
<proteinExistence type="predicted"/>
<protein>
    <submittedName>
        <fullName evidence="2">Uncharacterized protein</fullName>
    </submittedName>
</protein>
<reference evidence="2 3" key="1">
    <citation type="submission" date="2016-10" db="EMBL/GenBank/DDBJ databases">
        <title>Draft genome sequence of Coniochaeta ligniaria NRRL30616, a lignocellulolytic fungus for bioabatement of inhibitors in plant biomass hydrolysates.</title>
        <authorList>
            <consortium name="DOE Joint Genome Institute"/>
            <person name="Jimenez D.J."/>
            <person name="Hector R.E."/>
            <person name="Riley R."/>
            <person name="Sun H."/>
            <person name="Grigoriev I.V."/>
            <person name="Van Elsas J.D."/>
            <person name="Nichols N.N."/>
        </authorList>
    </citation>
    <scope>NUCLEOTIDE SEQUENCE [LARGE SCALE GENOMIC DNA]</scope>
    <source>
        <strain evidence="2 3">NRRL 30616</strain>
    </source>
</reference>
<evidence type="ECO:0000256" key="1">
    <source>
        <dbReference type="SAM" id="Phobius"/>
    </source>
</evidence>
<accession>A0A1J7J574</accession>